<gene>
    <name evidence="1" type="ORF">HAINFHK1212_1072</name>
</gene>
<protein>
    <submittedName>
        <fullName evidence="1">Uncharacterized protein</fullName>
    </submittedName>
</protein>
<sequence>MYFGKRSDDQQTTIKTENTTTLEFKGLSASREGLAIKNPLVLDAQEGSRIISHRFQ</sequence>
<evidence type="ECO:0000313" key="1">
    <source>
        <dbReference type="EMBL" id="EFA29254.1"/>
    </source>
</evidence>
<organism evidence="1">
    <name type="scientific">Haemophilus influenzae HK1212</name>
    <dbReference type="NCBI Taxonomy" id="456482"/>
    <lineage>
        <taxon>Bacteria</taxon>
        <taxon>Pseudomonadati</taxon>
        <taxon>Pseudomonadota</taxon>
        <taxon>Gammaproteobacteria</taxon>
        <taxon>Pasteurellales</taxon>
        <taxon>Pasteurellaceae</taxon>
        <taxon>Haemophilus</taxon>
    </lineage>
</organism>
<dbReference type="EMBL" id="ABFC01000238">
    <property type="protein sequence ID" value="EFA29254.1"/>
    <property type="molecule type" value="Genomic_DNA"/>
</dbReference>
<accession>A0A7G2K112</accession>
<proteinExistence type="predicted"/>
<dbReference type="AlphaFoldDB" id="A0A7G2K112"/>
<name>A0A7G2K112_HAEIF</name>
<comment type="caution">
    <text evidence="1">The sequence shown here is derived from an EMBL/GenBank/DDBJ whole genome shotgun (WGS) entry which is preliminary data.</text>
</comment>
<reference evidence="1" key="1">
    <citation type="journal article" date="2010" name="Genomics">
        <title>Tracing phylogenomic events leading to diversity of Haemophilus influenzae and the emergence of Brazilian Purpuric Fever (BPF)-associated clones.</title>
        <authorList>
            <person name="Papazisi L."/>
            <person name="Ratnayake S."/>
            <person name="Remortel B.G."/>
            <person name="Bock G.R."/>
            <person name="Liang W."/>
            <person name="Saeed A.I."/>
            <person name="Liu J."/>
            <person name="Fleischmann R.D."/>
            <person name="Kilian M."/>
            <person name="Peterson S.N."/>
        </authorList>
    </citation>
    <scope>NUCLEOTIDE SEQUENCE [LARGE SCALE GENOMIC DNA]</scope>
    <source>
        <strain evidence="1">HK1212</strain>
    </source>
</reference>